<sequence length="265" mass="30309">MPFNHHYFFPVDIEEIIKSSKNGIVLFSFGSQVDISVIPEDLKLNIFNAFSKFPEIEFLIKYTQNQSEIYDIVNNYRNIHPFDWMDQTSILSHPKLLAFITHGGRNSLAEAISAGVPTISIPLFADQHYNSAIFNYRKIGIAMELQELSEDKIVKALKTAINDKEYRQNAKIIKEKLLASPFSAKDRFLKYVEFVAKFKEFPELNLPGAKMSFFYVYNLDIIGLLLISTLAILGITFYVLKIVFNSFLGGQNSIKTLNKQKLKSS</sequence>
<reference evidence="2" key="1">
    <citation type="submission" date="2022-11" db="UniProtKB">
        <authorList>
            <consortium name="WormBaseParasite"/>
        </authorList>
    </citation>
    <scope>IDENTIFICATION</scope>
</reference>
<evidence type="ECO:0000313" key="2">
    <source>
        <dbReference type="WBParaSite" id="PS1159_v2.g11304.t1"/>
    </source>
</evidence>
<protein>
    <submittedName>
        <fullName evidence="2">UDP-glucuronosyltransferase</fullName>
    </submittedName>
</protein>
<organism evidence="1 2">
    <name type="scientific">Panagrolaimus sp. PS1159</name>
    <dbReference type="NCBI Taxonomy" id="55785"/>
    <lineage>
        <taxon>Eukaryota</taxon>
        <taxon>Metazoa</taxon>
        <taxon>Ecdysozoa</taxon>
        <taxon>Nematoda</taxon>
        <taxon>Chromadorea</taxon>
        <taxon>Rhabditida</taxon>
        <taxon>Tylenchina</taxon>
        <taxon>Panagrolaimomorpha</taxon>
        <taxon>Panagrolaimoidea</taxon>
        <taxon>Panagrolaimidae</taxon>
        <taxon>Panagrolaimus</taxon>
    </lineage>
</organism>
<dbReference type="Proteomes" id="UP000887580">
    <property type="component" value="Unplaced"/>
</dbReference>
<evidence type="ECO:0000313" key="1">
    <source>
        <dbReference type="Proteomes" id="UP000887580"/>
    </source>
</evidence>
<proteinExistence type="predicted"/>
<dbReference type="WBParaSite" id="PS1159_v2.g11304.t1">
    <property type="protein sequence ID" value="PS1159_v2.g11304.t1"/>
    <property type="gene ID" value="PS1159_v2.g11304"/>
</dbReference>
<accession>A0AC35EW65</accession>
<name>A0AC35EW65_9BILA</name>